<accession>A0ABT5IF46</accession>
<dbReference type="InterPro" id="IPR010985">
    <property type="entry name" value="Ribbon_hlx_hlx"/>
</dbReference>
<name>A0ABT5IF46_9CAUL</name>
<evidence type="ECO:0000313" key="1">
    <source>
        <dbReference type="EMBL" id="MDC7694817.1"/>
    </source>
</evidence>
<dbReference type="RefSeq" id="WP_272741525.1">
    <property type="nucleotide sequence ID" value="NZ_JAQQKW010000006.1"/>
</dbReference>
<gene>
    <name evidence="1" type="ORF">PQU94_11050</name>
</gene>
<reference evidence="1 2" key="1">
    <citation type="submission" date="2023-01" db="EMBL/GenBank/DDBJ databases">
        <title>Novel species of the genus Asticcacaulis isolated from rivers.</title>
        <authorList>
            <person name="Lu H."/>
        </authorList>
    </citation>
    <scope>NUCLEOTIDE SEQUENCE [LARGE SCALE GENOMIC DNA]</scope>
    <source>
        <strain evidence="1 2">DXS10W</strain>
    </source>
</reference>
<proteinExistence type="predicted"/>
<dbReference type="Proteomes" id="UP001216595">
    <property type="component" value="Unassembled WGS sequence"/>
</dbReference>
<organism evidence="1 2">
    <name type="scientific">Asticcacaulis currens</name>
    <dbReference type="NCBI Taxonomy" id="2984210"/>
    <lineage>
        <taxon>Bacteria</taxon>
        <taxon>Pseudomonadati</taxon>
        <taxon>Pseudomonadota</taxon>
        <taxon>Alphaproteobacteria</taxon>
        <taxon>Caulobacterales</taxon>
        <taxon>Caulobacteraceae</taxon>
        <taxon>Asticcacaulis</taxon>
    </lineage>
</organism>
<evidence type="ECO:0000313" key="2">
    <source>
        <dbReference type="Proteomes" id="UP001216595"/>
    </source>
</evidence>
<keyword evidence="2" id="KW-1185">Reference proteome</keyword>
<protein>
    <submittedName>
        <fullName evidence="1">Uncharacterized protein</fullName>
    </submittedName>
</protein>
<sequence>MSEKTEILQVRLSISEKASFEKAAAVNGLTVSAWARERLRREARTELQSSGQKVPFLEAIRIEGQI</sequence>
<dbReference type="SUPFAM" id="SSF47598">
    <property type="entry name" value="Ribbon-helix-helix"/>
    <property type="match status" value="1"/>
</dbReference>
<comment type="caution">
    <text evidence="1">The sequence shown here is derived from an EMBL/GenBank/DDBJ whole genome shotgun (WGS) entry which is preliminary data.</text>
</comment>
<dbReference type="EMBL" id="JAQQKW010000006">
    <property type="protein sequence ID" value="MDC7694817.1"/>
    <property type="molecule type" value="Genomic_DNA"/>
</dbReference>
<dbReference type="Gene3D" id="1.20.5.780">
    <property type="entry name" value="Single helix bin"/>
    <property type="match status" value="1"/>
</dbReference>